<reference evidence="2 3" key="1">
    <citation type="journal article" date="2005" name="PLoS Biol.">
        <title>The genomes of Oryza sativa: a history of duplications.</title>
        <authorList>
            <person name="Yu J."/>
            <person name="Wang J."/>
            <person name="Lin W."/>
            <person name="Li S."/>
            <person name="Li H."/>
            <person name="Zhou J."/>
            <person name="Ni P."/>
            <person name="Dong W."/>
            <person name="Hu S."/>
            <person name="Zeng C."/>
            <person name="Zhang J."/>
            <person name="Zhang Y."/>
            <person name="Li R."/>
            <person name="Xu Z."/>
            <person name="Li S."/>
            <person name="Li X."/>
            <person name="Zheng H."/>
            <person name="Cong L."/>
            <person name="Lin L."/>
            <person name="Yin J."/>
            <person name="Geng J."/>
            <person name="Li G."/>
            <person name="Shi J."/>
            <person name="Liu J."/>
            <person name="Lv H."/>
            <person name="Li J."/>
            <person name="Wang J."/>
            <person name="Deng Y."/>
            <person name="Ran L."/>
            <person name="Shi X."/>
            <person name="Wang X."/>
            <person name="Wu Q."/>
            <person name="Li C."/>
            <person name="Ren X."/>
            <person name="Wang J."/>
            <person name="Wang X."/>
            <person name="Li D."/>
            <person name="Liu D."/>
            <person name="Zhang X."/>
            <person name="Ji Z."/>
            <person name="Zhao W."/>
            <person name="Sun Y."/>
            <person name="Zhang Z."/>
            <person name="Bao J."/>
            <person name="Han Y."/>
            <person name="Dong L."/>
            <person name="Ji J."/>
            <person name="Chen P."/>
            <person name="Wu S."/>
            <person name="Liu J."/>
            <person name="Xiao Y."/>
            <person name="Bu D."/>
            <person name="Tan J."/>
            <person name="Yang L."/>
            <person name="Ye C."/>
            <person name="Zhang J."/>
            <person name="Xu J."/>
            <person name="Zhou Y."/>
            <person name="Yu Y."/>
            <person name="Zhang B."/>
            <person name="Zhuang S."/>
            <person name="Wei H."/>
            <person name="Liu B."/>
            <person name="Lei M."/>
            <person name="Yu H."/>
            <person name="Li Y."/>
            <person name="Xu H."/>
            <person name="Wei S."/>
            <person name="He X."/>
            <person name="Fang L."/>
            <person name="Zhang Z."/>
            <person name="Zhang Y."/>
            <person name="Huang X."/>
            <person name="Su Z."/>
            <person name="Tong W."/>
            <person name="Li J."/>
            <person name="Tong Z."/>
            <person name="Li S."/>
            <person name="Ye J."/>
            <person name="Wang L."/>
            <person name="Fang L."/>
            <person name="Lei T."/>
            <person name="Chen C."/>
            <person name="Chen H."/>
            <person name="Xu Z."/>
            <person name="Li H."/>
            <person name="Huang H."/>
            <person name="Zhang F."/>
            <person name="Xu H."/>
            <person name="Li N."/>
            <person name="Zhao C."/>
            <person name="Li S."/>
            <person name="Dong L."/>
            <person name="Huang Y."/>
            <person name="Li L."/>
            <person name="Xi Y."/>
            <person name="Qi Q."/>
            <person name="Li W."/>
            <person name="Zhang B."/>
            <person name="Hu W."/>
            <person name="Zhang Y."/>
            <person name="Tian X."/>
            <person name="Jiao Y."/>
            <person name="Liang X."/>
            <person name="Jin J."/>
            <person name="Gao L."/>
            <person name="Zheng W."/>
            <person name="Hao B."/>
            <person name="Liu S."/>
            <person name="Wang W."/>
            <person name="Yuan L."/>
            <person name="Cao M."/>
            <person name="McDermott J."/>
            <person name="Samudrala R."/>
            <person name="Wang J."/>
            <person name="Wong G.K."/>
            <person name="Yang H."/>
        </authorList>
    </citation>
    <scope>NUCLEOTIDE SEQUENCE [LARGE SCALE GENOMIC DNA]</scope>
    <source>
        <strain evidence="3">cv. 93-11</strain>
    </source>
</reference>
<organism evidence="2 3">
    <name type="scientific">Oryza sativa subsp. indica</name>
    <name type="common">Rice</name>
    <dbReference type="NCBI Taxonomy" id="39946"/>
    <lineage>
        <taxon>Eukaryota</taxon>
        <taxon>Viridiplantae</taxon>
        <taxon>Streptophyta</taxon>
        <taxon>Embryophyta</taxon>
        <taxon>Tracheophyta</taxon>
        <taxon>Spermatophyta</taxon>
        <taxon>Magnoliopsida</taxon>
        <taxon>Liliopsida</taxon>
        <taxon>Poales</taxon>
        <taxon>Poaceae</taxon>
        <taxon>BOP clade</taxon>
        <taxon>Oryzoideae</taxon>
        <taxon>Oryzeae</taxon>
        <taxon>Oryzinae</taxon>
        <taxon>Oryza</taxon>
        <taxon>Oryza sativa</taxon>
    </lineage>
</organism>
<keyword evidence="3" id="KW-1185">Reference proteome</keyword>
<feature type="region of interest" description="Disordered" evidence="1">
    <location>
        <begin position="92"/>
        <end position="125"/>
    </location>
</feature>
<proteinExistence type="predicted"/>
<dbReference type="Proteomes" id="UP000007015">
    <property type="component" value="Chromosome 9"/>
</dbReference>
<dbReference type="HOGENOM" id="CLU_730336_0_0_1"/>
<sequence>MRTVFRHRRCSLRSRHCLYGDFTRSAGSRNSGALTCVTGCRNEVSRAAVVSRWRLAWRGKKTTTTTLAAATDELRQAVLGLMFSSVVAAQGSPKAETTAGTATAPPRGGNRHFARPSGGSLPSQAPIQAAFSPPALLPVALAKQGASCGLGESLSSRVVGATREGEDPMFLELAVAAAFHAEKSANASTLEAGASVPIGSAAPLGPVAPIGPISPGPVVPLGLDGSAVSPGLIASPGLGLLELVGEQMEGTETQPMQGGVEPFFAPLPPPLVATPPVRRRGRPRKKVLLPSRHSKGLEARPSPVLVSMRAQVRIMKEMRVLKPGEPVGDEAVAEYIKRFQDPLPTVVVQGIRALTGLDSGKPLPPDVTEEADGATPEWV</sequence>
<evidence type="ECO:0000313" key="3">
    <source>
        <dbReference type="Proteomes" id="UP000007015"/>
    </source>
</evidence>
<accession>B8BDD3</accession>
<evidence type="ECO:0000313" key="2">
    <source>
        <dbReference type="EMBL" id="EEC84866.1"/>
    </source>
</evidence>
<dbReference type="Gramene" id="BGIOSGA029458-TA">
    <property type="protein sequence ID" value="BGIOSGA029458-PA"/>
    <property type="gene ID" value="BGIOSGA029458"/>
</dbReference>
<protein>
    <submittedName>
        <fullName evidence="2">Uncharacterized protein</fullName>
    </submittedName>
</protein>
<feature type="compositionally biased region" description="Low complexity" evidence="1">
    <location>
        <begin position="95"/>
        <end position="104"/>
    </location>
</feature>
<evidence type="ECO:0000256" key="1">
    <source>
        <dbReference type="SAM" id="MobiDB-lite"/>
    </source>
</evidence>
<dbReference type="EMBL" id="CM000134">
    <property type="protein sequence ID" value="EEC84866.1"/>
    <property type="molecule type" value="Genomic_DNA"/>
</dbReference>
<dbReference type="AlphaFoldDB" id="B8BDD3"/>
<feature type="region of interest" description="Disordered" evidence="1">
    <location>
        <begin position="357"/>
        <end position="379"/>
    </location>
</feature>
<gene>
    <name evidence="2" type="ORF">OsI_31999</name>
</gene>
<name>B8BDD3_ORYSI</name>